<name>A0A1I6UBL0_9SPHI</name>
<keyword evidence="3" id="KW-1185">Reference proteome</keyword>
<dbReference type="SUPFAM" id="SSF88723">
    <property type="entry name" value="PIN domain-like"/>
    <property type="match status" value="1"/>
</dbReference>
<dbReference type="Proteomes" id="UP000198785">
    <property type="component" value="Unassembled WGS sequence"/>
</dbReference>
<accession>A0A1I6UBL0</accession>
<evidence type="ECO:0000313" key="2">
    <source>
        <dbReference type="EMBL" id="SFS98800.1"/>
    </source>
</evidence>
<feature type="domain" description="PIN" evidence="1">
    <location>
        <begin position="5"/>
        <end position="67"/>
    </location>
</feature>
<protein>
    <submittedName>
        <fullName evidence="2">PIN domain-containing protein</fullName>
    </submittedName>
</protein>
<dbReference type="InterPro" id="IPR002716">
    <property type="entry name" value="PIN_dom"/>
</dbReference>
<reference evidence="2 3" key="1">
    <citation type="submission" date="2016-10" db="EMBL/GenBank/DDBJ databases">
        <authorList>
            <person name="de Groot N.N."/>
        </authorList>
    </citation>
    <scope>NUCLEOTIDE SEQUENCE [LARGE SCALE GENOMIC DNA]</scope>
    <source>
        <strain evidence="2 3">DSM 22789</strain>
    </source>
</reference>
<sequence length="78" mass="9037">MSDKVFIDTNVIIYSYSSSEVEKRQIAHALIREQDSYISTQVLTELCNIITKKLKFTYKVAEKAVQECCNNNKLFINN</sequence>
<proteinExistence type="predicted"/>
<evidence type="ECO:0000313" key="3">
    <source>
        <dbReference type="Proteomes" id="UP000198785"/>
    </source>
</evidence>
<dbReference type="Pfam" id="PF01850">
    <property type="entry name" value="PIN"/>
    <property type="match status" value="1"/>
</dbReference>
<dbReference type="RefSeq" id="WP_093366325.1">
    <property type="nucleotide sequence ID" value="NZ_FOZZ01000008.1"/>
</dbReference>
<dbReference type="InterPro" id="IPR029060">
    <property type="entry name" value="PIN-like_dom_sf"/>
</dbReference>
<dbReference type="Gene3D" id="3.40.50.1010">
    <property type="entry name" value="5'-nuclease"/>
    <property type="match status" value="1"/>
</dbReference>
<evidence type="ECO:0000259" key="1">
    <source>
        <dbReference type="Pfam" id="PF01850"/>
    </source>
</evidence>
<dbReference type="STRING" id="683125.SAMN05660206_108110"/>
<dbReference type="AlphaFoldDB" id="A0A1I6UBL0"/>
<dbReference type="EMBL" id="FOZZ01000008">
    <property type="protein sequence ID" value="SFS98800.1"/>
    <property type="molecule type" value="Genomic_DNA"/>
</dbReference>
<organism evidence="2 3">
    <name type="scientific">Sphingobacterium wenxiniae</name>
    <dbReference type="NCBI Taxonomy" id="683125"/>
    <lineage>
        <taxon>Bacteria</taxon>
        <taxon>Pseudomonadati</taxon>
        <taxon>Bacteroidota</taxon>
        <taxon>Sphingobacteriia</taxon>
        <taxon>Sphingobacteriales</taxon>
        <taxon>Sphingobacteriaceae</taxon>
        <taxon>Sphingobacterium</taxon>
    </lineage>
</organism>
<gene>
    <name evidence="2" type="ORF">SAMN05660206_108110</name>
</gene>